<keyword evidence="3" id="KW-1185">Reference proteome</keyword>
<dbReference type="AlphaFoldDB" id="A0A2H3D5T5"/>
<organism evidence="2 3">
    <name type="scientific">Armillaria gallica</name>
    <name type="common">Bulbous honey fungus</name>
    <name type="synonym">Armillaria bulbosa</name>
    <dbReference type="NCBI Taxonomy" id="47427"/>
    <lineage>
        <taxon>Eukaryota</taxon>
        <taxon>Fungi</taxon>
        <taxon>Dikarya</taxon>
        <taxon>Basidiomycota</taxon>
        <taxon>Agaricomycotina</taxon>
        <taxon>Agaricomycetes</taxon>
        <taxon>Agaricomycetidae</taxon>
        <taxon>Agaricales</taxon>
        <taxon>Marasmiineae</taxon>
        <taxon>Physalacriaceae</taxon>
        <taxon>Armillaria</taxon>
    </lineage>
</organism>
<evidence type="ECO:0000313" key="1">
    <source>
        <dbReference type="EMBL" id="PBK89138.1"/>
    </source>
</evidence>
<proteinExistence type="predicted"/>
<reference evidence="3" key="1">
    <citation type="journal article" date="2017" name="Nat. Ecol. Evol.">
        <title>Genome expansion and lineage-specific genetic innovations in the forest pathogenic fungi Armillaria.</title>
        <authorList>
            <person name="Sipos G."/>
            <person name="Prasanna A.N."/>
            <person name="Walter M.C."/>
            <person name="O'Connor E."/>
            <person name="Balint B."/>
            <person name="Krizsan K."/>
            <person name="Kiss B."/>
            <person name="Hess J."/>
            <person name="Varga T."/>
            <person name="Slot J."/>
            <person name="Riley R."/>
            <person name="Boka B."/>
            <person name="Rigling D."/>
            <person name="Barry K."/>
            <person name="Lee J."/>
            <person name="Mihaltcheva S."/>
            <person name="LaButti K."/>
            <person name="Lipzen A."/>
            <person name="Waldron R."/>
            <person name="Moloney N.M."/>
            <person name="Sperisen C."/>
            <person name="Kredics L."/>
            <person name="Vagvoelgyi C."/>
            <person name="Patrignani A."/>
            <person name="Fitzpatrick D."/>
            <person name="Nagy I."/>
            <person name="Doyle S."/>
            <person name="Anderson J.B."/>
            <person name="Grigoriev I.V."/>
            <person name="Gueldener U."/>
            <person name="Muensterkoetter M."/>
            <person name="Nagy L.G."/>
        </authorList>
    </citation>
    <scope>NUCLEOTIDE SEQUENCE [LARGE SCALE GENOMIC DNA]</scope>
    <source>
        <strain evidence="3">Ar21-2</strain>
    </source>
</reference>
<dbReference type="OrthoDB" id="3221862at2759"/>
<name>A0A2H3D5T5_ARMGA</name>
<sequence>MKANVITFENLMPLIYDHLPPPKERYGQWPNKLTKDDFKRAPVLLKLNHSDYHDIEISWENMSKYLEDIPFVGVEYKASITNKTPEGLSVYNNEEEDGTEEGDCPFIVHGLTGEKLESMTTSQIKGRGMMHLDNNGKVLAVGQEDRPESIWNNIQLYSKMFPWLFPCGKGGIGSIRMSDEKHKSFLMIPQSFEIHGKKNGRRQVD</sequence>
<dbReference type="EMBL" id="KZ293670">
    <property type="protein sequence ID" value="PBK89138.1"/>
    <property type="molecule type" value="Genomic_DNA"/>
</dbReference>
<dbReference type="Proteomes" id="UP000217790">
    <property type="component" value="Unassembled WGS sequence"/>
</dbReference>
<evidence type="ECO:0000313" key="2">
    <source>
        <dbReference type="EMBL" id="PBK89460.1"/>
    </source>
</evidence>
<evidence type="ECO:0000313" key="3">
    <source>
        <dbReference type="Proteomes" id="UP000217790"/>
    </source>
</evidence>
<protein>
    <submittedName>
        <fullName evidence="2">Uncharacterized protein</fullName>
    </submittedName>
</protein>
<accession>A0A2H3D5T5</accession>
<dbReference type="InParanoid" id="A0A2H3D5T5"/>
<dbReference type="EMBL" id="KZ293668">
    <property type="protein sequence ID" value="PBK89460.1"/>
    <property type="molecule type" value="Genomic_DNA"/>
</dbReference>
<gene>
    <name evidence="2" type="ORF">ARMGADRAFT_1047107</name>
    <name evidence="1" type="ORF">ARMGADRAFT_1047341</name>
</gene>
<reference evidence="2" key="2">
    <citation type="journal article" date="2017" name="Nat. Ecol. Evol.">
        <title>Lineage-specific genetic innovations streamline the genomes of Armillaria species to pathogenesis.</title>
        <authorList>
            <consortium name="DOE Joint Genome Institute"/>
            <person name="Sipos G."/>
            <person name="Prasanna A.N."/>
            <person name="Walter M.C."/>
            <person name="O'Connor E."/>
            <person name="Balint B."/>
            <person name="Krizsan K."/>
            <person name="Kiss B."/>
            <person name="Hess J."/>
            <person name="Varga T."/>
            <person name="Slot J."/>
            <person name="Riley R."/>
            <person name="Boka B."/>
            <person name="Rigling D."/>
            <person name="Barry K."/>
            <person name="Lee J."/>
            <person name="Mihaltcheva S."/>
            <person name="LaButti K."/>
            <person name="Lipzen A."/>
            <person name="Waldron R."/>
            <person name="Moloney N.M."/>
            <person name="Sperisen C."/>
            <person name="Kredics L."/>
            <person name="Vagvolgyi C."/>
            <person name="Patrignani A."/>
            <person name="Fitzpatrick D."/>
            <person name="Nagy I."/>
            <person name="Doyle S."/>
            <person name="Anderson J."/>
            <person name="Grigoriev I.V."/>
            <person name="Guldener U."/>
            <person name="Munsterkotter M."/>
            <person name="Nagy L.G."/>
        </authorList>
    </citation>
    <scope>NUCLEOTIDE SEQUENCE [LARGE SCALE GENOMIC DNA]</scope>
    <source>
        <strain evidence="2">Ar21-2</strain>
    </source>
</reference>